<evidence type="ECO:0000256" key="2">
    <source>
        <dbReference type="ARBA" id="ARBA00022475"/>
    </source>
</evidence>
<evidence type="ECO:0000313" key="8">
    <source>
        <dbReference type="EMBL" id="CAB9521739.1"/>
    </source>
</evidence>
<proteinExistence type="predicted"/>
<dbReference type="InterPro" id="IPR000620">
    <property type="entry name" value="EamA_dom"/>
</dbReference>
<accession>A0A9N8EKH6</accession>
<gene>
    <name evidence="8" type="ORF">SEMRO_1227_G254280.1</name>
</gene>
<reference evidence="8" key="1">
    <citation type="submission" date="2020-06" db="EMBL/GenBank/DDBJ databases">
        <authorList>
            <consortium name="Plant Systems Biology data submission"/>
        </authorList>
    </citation>
    <scope>NUCLEOTIDE SEQUENCE</scope>
    <source>
        <strain evidence="8">D6</strain>
    </source>
</reference>
<feature type="signal peptide" evidence="6">
    <location>
        <begin position="1"/>
        <end position="20"/>
    </location>
</feature>
<sequence>MMRTTNAFLATVLLVGSATSFQLKPSVVPSNSIGSIRPKNNPYANLYYNPSQPQPIDNHDVSLYVTFLPDDSHDSNSPFFFRAPFPAEIPAVPSPFTDKVTQHEGSSTEGKLLWEPLLESYWGPRIVLMAIAAIYGTNFPLGAIMNDALPASAATCARMVLASLALSPFIPKISPHLRMPAILCGCATALGYVTQSVALIDTDPSKVSFLGAATVLWCPVLEWLVEKKPMGWKDAPQTWLAAMLCMAGVGCLELWGATDGMTAGVGKGDLLALVQAIGFGTGCFMSARMVQKEPDQVLPITSVLVATTAFWSMLWCFMDGWVGQPGYEAIALPGLLFADGFQTVAAAVVWTGLISTSLNFVIEISALGRVPPSEASVLLASEPLWAALLAATVFGQSEFGMNDYVGGACILAACLANAVLKPSDFERLPPWSWAADNKNNNNEQELVVVDVEFTGMSMNATRA</sequence>
<keyword evidence="5" id="KW-0472">Membrane</keyword>
<dbReference type="Proteomes" id="UP001153069">
    <property type="component" value="Unassembled WGS sequence"/>
</dbReference>
<dbReference type="InterPro" id="IPR037185">
    <property type="entry name" value="EmrE-like"/>
</dbReference>
<dbReference type="PANTHER" id="PTHR42920">
    <property type="entry name" value="OS03G0707200 PROTEIN-RELATED"/>
    <property type="match status" value="1"/>
</dbReference>
<feature type="domain" description="EamA" evidence="7">
    <location>
        <begin position="127"/>
        <end position="249"/>
    </location>
</feature>
<dbReference type="GO" id="GO:0005886">
    <property type="term" value="C:plasma membrane"/>
    <property type="evidence" value="ECO:0007669"/>
    <property type="project" value="UniProtKB-SubCell"/>
</dbReference>
<feature type="domain" description="EamA" evidence="7">
    <location>
        <begin position="267"/>
        <end position="415"/>
    </location>
</feature>
<dbReference type="AlphaFoldDB" id="A0A9N8EKH6"/>
<dbReference type="InterPro" id="IPR051258">
    <property type="entry name" value="Diverse_Substrate_Transporter"/>
</dbReference>
<evidence type="ECO:0000256" key="5">
    <source>
        <dbReference type="ARBA" id="ARBA00023136"/>
    </source>
</evidence>
<evidence type="ECO:0000256" key="3">
    <source>
        <dbReference type="ARBA" id="ARBA00022692"/>
    </source>
</evidence>
<dbReference type="OrthoDB" id="2017960at2759"/>
<comment type="caution">
    <text evidence="8">The sequence shown here is derived from an EMBL/GenBank/DDBJ whole genome shotgun (WGS) entry which is preliminary data.</text>
</comment>
<comment type="subcellular location">
    <subcellularLocation>
        <location evidence="1">Cell membrane</location>
        <topology evidence="1">Multi-pass membrane protein</topology>
    </subcellularLocation>
</comment>
<evidence type="ECO:0000313" key="9">
    <source>
        <dbReference type="Proteomes" id="UP001153069"/>
    </source>
</evidence>
<evidence type="ECO:0000256" key="4">
    <source>
        <dbReference type="ARBA" id="ARBA00022989"/>
    </source>
</evidence>
<dbReference type="SUPFAM" id="SSF103481">
    <property type="entry name" value="Multidrug resistance efflux transporter EmrE"/>
    <property type="match status" value="2"/>
</dbReference>
<feature type="chain" id="PRO_5040412872" evidence="6">
    <location>
        <begin position="21"/>
        <end position="463"/>
    </location>
</feature>
<keyword evidence="6" id="KW-0732">Signal</keyword>
<keyword evidence="3" id="KW-0812">Transmembrane</keyword>
<protein>
    <submittedName>
        <fullName evidence="8">EamA-like transporter family</fullName>
    </submittedName>
</protein>
<evidence type="ECO:0000256" key="1">
    <source>
        <dbReference type="ARBA" id="ARBA00004651"/>
    </source>
</evidence>
<keyword evidence="9" id="KW-1185">Reference proteome</keyword>
<evidence type="ECO:0000259" key="7">
    <source>
        <dbReference type="Pfam" id="PF00892"/>
    </source>
</evidence>
<name>A0A9N8EKH6_9STRA</name>
<dbReference type="Pfam" id="PF00892">
    <property type="entry name" value="EamA"/>
    <property type="match status" value="2"/>
</dbReference>
<dbReference type="EMBL" id="CAICTM010001225">
    <property type="protein sequence ID" value="CAB9521739.1"/>
    <property type="molecule type" value="Genomic_DNA"/>
</dbReference>
<dbReference type="PANTHER" id="PTHR42920:SF5">
    <property type="entry name" value="EAMA DOMAIN-CONTAINING PROTEIN"/>
    <property type="match status" value="1"/>
</dbReference>
<keyword evidence="2" id="KW-1003">Cell membrane</keyword>
<organism evidence="8 9">
    <name type="scientific">Seminavis robusta</name>
    <dbReference type="NCBI Taxonomy" id="568900"/>
    <lineage>
        <taxon>Eukaryota</taxon>
        <taxon>Sar</taxon>
        <taxon>Stramenopiles</taxon>
        <taxon>Ochrophyta</taxon>
        <taxon>Bacillariophyta</taxon>
        <taxon>Bacillariophyceae</taxon>
        <taxon>Bacillariophycidae</taxon>
        <taxon>Naviculales</taxon>
        <taxon>Naviculaceae</taxon>
        <taxon>Seminavis</taxon>
    </lineage>
</organism>
<keyword evidence="4" id="KW-1133">Transmembrane helix</keyword>
<evidence type="ECO:0000256" key="6">
    <source>
        <dbReference type="SAM" id="SignalP"/>
    </source>
</evidence>